<name>A0A6J4V7C2_9BACT</name>
<feature type="non-terminal residue" evidence="1">
    <location>
        <position position="42"/>
    </location>
</feature>
<sequence>MAGRAALVTGGGKGIGRAVARRLAAEGAAVAVAGREPGPLEA</sequence>
<gene>
    <name evidence="1" type="ORF">AVDCRST_MAG59-3351</name>
</gene>
<proteinExistence type="predicted"/>
<accession>A0A6J4V7C2</accession>
<evidence type="ECO:0000313" key="1">
    <source>
        <dbReference type="EMBL" id="CAA9569379.1"/>
    </source>
</evidence>
<reference evidence="1" key="1">
    <citation type="submission" date="2020-02" db="EMBL/GenBank/DDBJ databases">
        <authorList>
            <person name="Meier V. D."/>
        </authorList>
    </citation>
    <scope>NUCLEOTIDE SEQUENCE</scope>
    <source>
        <strain evidence="1">AVDCRST_MAG59</strain>
    </source>
</reference>
<organism evidence="1">
    <name type="scientific">uncultured Thermomicrobiales bacterium</name>
    <dbReference type="NCBI Taxonomy" id="1645740"/>
    <lineage>
        <taxon>Bacteria</taxon>
        <taxon>Pseudomonadati</taxon>
        <taxon>Thermomicrobiota</taxon>
        <taxon>Thermomicrobia</taxon>
        <taxon>Thermomicrobiales</taxon>
        <taxon>environmental samples</taxon>
    </lineage>
</organism>
<dbReference type="Pfam" id="PF00106">
    <property type="entry name" value="adh_short"/>
    <property type="match status" value="1"/>
</dbReference>
<dbReference type="AlphaFoldDB" id="A0A6J4V7C2"/>
<protein>
    <recommendedName>
        <fullName evidence="2">3-oxoacyl-[acyl-carrier-protein] reductase</fullName>
    </recommendedName>
</protein>
<dbReference type="SUPFAM" id="SSF51735">
    <property type="entry name" value="NAD(P)-binding Rossmann-fold domains"/>
    <property type="match status" value="1"/>
</dbReference>
<dbReference type="InterPro" id="IPR036291">
    <property type="entry name" value="NAD(P)-bd_dom_sf"/>
</dbReference>
<dbReference type="InterPro" id="IPR002347">
    <property type="entry name" value="SDR_fam"/>
</dbReference>
<dbReference type="Gene3D" id="3.40.50.720">
    <property type="entry name" value="NAD(P)-binding Rossmann-like Domain"/>
    <property type="match status" value="1"/>
</dbReference>
<dbReference type="EMBL" id="CADCWF010000238">
    <property type="protein sequence ID" value="CAA9569379.1"/>
    <property type="molecule type" value="Genomic_DNA"/>
</dbReference>
<evidence type="ECO:0008006" key="2">
    <source>
        <dbReference type="Google" id="ProtNLM"/>
    </source>
</evidence>